<sequence length="441" mass="48002">MTDVAVLDSYQAACFEEYLSGRNVGIFACAGSGKSVLLRAIIRDAVARGGPSGVAVCSWYGAAADLIWGSTLNSFFGCGIWLASPDQFLTAVKAKTRLAAKLKDVRVLVVDEVFTITAGWFIVYIKLLRGLAPAGSQQHTAGGVQVILAGDPMQTLPVDLSNSTSNRIIFQCLQWRSLFQPWRGSCRMLLGNHRHGGDSIFEAMLMRLRVGSQTLDDVARINATWAAFSDEQRLRMPQLRALRVSASLHNLERLAELPGDAVSFFAVDVVTAVTTEDKLLAKERLEQHADAKVTFKVNAPVVALRRVAPTVPTGTVGRVVGLTQRDGIDCVFRGVTVRVQSATWDVFNSRGLLIGKRTQVPLLLAWALTIHRAQGSEMECVCIDFSRDGWACEGLVYTAVSRVRFLRSLCVRGLTMAHIKTSPACLAFWTALVEESTGAAK</sequence>
<dbReference type="Pfam" id="PF05970">
    <property type="entry name" value="PIF1"/>
    <property type="match status" value="1"/>
</dbReference>
<dbReference type="InterPro" id="IPR027785">
    <property type="entry name" value="UvrD-like_helicase_C"/>
</dbReference>
<dbReference type="AlphaFoldDB" id="A0A1X6P7Y3"/>
<organism evidence="3 4">
    <name type="scientific">Porphyra umbilicalis</name>
    <name type="common">Purple laver</name>
    <name type="synonym">Red alga</name>
    <dbReference type="NCBI Taxonomy" id="2786"/>
    <lineage>
        <taxon>Eukaryota</taxon>
        <taxon>Rhodophyta</taxon>
        <taxon>Bangiophyceae</taxon>
        <taxon>Bangiales</taxon>
        <taxon>Bangiaceae</taxon>
        <taxon>Porphyra</taxon>
    </lineage>
</organism>
<keyword evidence="1" id="KW-0347">Helicase</keyword>
<dbReference type="GO" id="GO:0016887">
    <property type="term" value="F:ATP hydrolysis activity"/>
    <property type="evidence" value="ECO:0007669"/>
    <property type="project" value="RHEA"/>
</dbReference>
<dbReference type="EMBL" id="KV918850">
    <property type="protein sequence ID" value="OSX76958.1"/>
    <property type="molecule type" value="Genomic_DNA"/>
</dbReference>
<keyword evidence="1" id="KW-0067">ATP-binding</keyword>
<dbReference type="SMART" id="SM00382">
    <property type="entry name" value="AAA"/>
    <property type="match status" value="1"/>
</dbReference>
<dbReference type="GO" id="GO:0043139">
    <property type="term" value="F:5'-3' DNA helicase activity"/>
    <property type="evidence" value="ECO:0007669"/>
    <property type="project" value="UniProtKB-EC"/>
</dbReference>
<dbReference type="SUPFAM" id="SSF52540">
    <property type="entry name" value="P-loop containing nucleoside triphosphate hydrolases"/>
    <property type="match status" value="2"/>
</dbReference>
<dbReference type="GO" id="GO:0006281">
    <property type="term" value="P:DNA repair"/>
    <property type="evidence" value="ECO:0007669"/>
    <property type="project" value="UniProtKB-KW"/>
</dbReference>
<gene>
    <name evidence="3" type="ORF">BU14_0167s0030</name>
</gene>
<keyword evidence="1" id="KW-0227">DNA damage</keyword>
<keyword evidence="1" id="KW-0234">DNA repair</keyword>
<evidence type="ECO:0000259" key="2">
    <source>
        <dbReference type="SMART" id="SM00382"/>
    </source>
</evidence>
<feature type="domain" description="AAA+ ATPase" evidence="2">
    <location>
        <begin position="20"/>
        <end position="194"/>
    </location>
</feature>
<dbReference type="Gene3D" id="3.40.50.300">
    <property type="entry name" value="P-loop containing nucleotide triphosphate hydrolases"/>
    <property type="match status" value="2"/>
</dbReference>
<dbReference type="OrthoDB" id="432234at2759"/>
<reference evidence="3 4" key="1">
    <citation type="submission" date="2017-03" db="EMBL/GenBank/DDBJ databases">
        <title>WGS assembly of Porphyra umbilicalis.</title>
        <authorList>
            <person name="Brawley S.H."/>
            <person name="Blouin N.A."/>
            <person name="Ficko-Blean E."/>
            <person name="Wheeler G.L."/>
            <person name="Lohr M."/>
            <person name="Goodson H.V."/>
            <person name="Jenkins J.W."/>
            <person name="Blaby-Haas C.E."/>
            <person name="Helliwell K.E."/>
            <person name="Chan C."/>
            <person name="Marriage T."/>
            <person name="Bhattacharya D."/>
            <person name="Klein A.S."/>
            <person name="Badis Y."/>
            <person name="Brodie J."/>
            <person name="Cao Y."/>
            <person name="Collen J."/>
            <person name="Dittami S.M."/>
            <person name="Gachon C.M."/>
            <person name="Green B.R."/>
            <person name="Karpowicz S."/>
            <person name="Kim J.W."/>
            <person name="Kudahl U."/>
            <person name="Lin S."/>
            <person name="Michel G."/>
            <person name="Mittag M."/>
            <person name="Olson B.J."/>
            <person name="Pangilinan J."/>
            <person name="Peng Y."/>
            <person name="Qiu H."/>
            <person name="Shu S."/>
            <person name="Singer J.T."/>
            <person name="Smith A.G."/>
            <person name="Sprecher B.N."/>
            <person name="Wagner V."/>
            <person name="Wang W."/>
            <person name="Wang Z.-Y."/>
            <person name="Yan J."/>
            <person name="Yarish C."/>
            <person name="Zoeuner-Riek S."/>
            <person name="Zhuang Y."/>
            <person name="Zou Y."/>
            <person name="Lindquist E.A."/>
            <person name="Grimwood J."/>
            <person name="Barry K."/>
            <person name="Rokhsar D.S."/>
            <person name="Schmutz J."/>
            <person name="Stiller J.W."/>
            <person name="Grossman A.R."/>
            <person name="Prochnik S.E."/>
        </authorList>
    </citation>
    <scope>NUCLEOTIDE SEQUENCE [LARGE SCALE GENOMIC DNA]</scope>
    <source>
        <strain evidence="3">4086291</strain>
    </source>
</reference>
<dbReference type="InterPro" id="IPR003593">
    <property type="entry name" value="AAA+_ATPase"/>
</dbReference>
<keyword evidence="4" id="KW-1185">Reference proteome</keyword>
<comment type="cofactor">
    <cofactor evidence="1">
        <name>Mg(2+)</name>
        <dbReference type="ChEBI" id="CHEBI:18420"/>
    </cofactor>
</comment>
<dbReference type="InterPro" id="IPR027417">
    <property type="entry name" value="P-loop_NTPase"/>
</dbReference>
<dbReference type="CDD" id="cd18809">
    <property type="entry name" value="SF1_C_RecD"/>
    <property type="match status" value="1"/>
</dbReference>
<proteinExistence type="inferred from homology"/>
<name>A0A1X6P7Y3_PORUM</name>
<comment type="catalytic activity">
    <reaction evidence="1">
        <text>ATP + H2O = ADP + phosphate + H(+)</text>
        <dbReference type="Rhea" id="RHEA:13065"/>
        <dbReference type="ChEBI" id="CHEBI:15377"/>
        <dbReference type="ChEBI" id="CHEBI:15378"/>
        <dbReference type="ChEBI" id="CHEBI:30616"/>
        <dbReference type="ChEBI" id="CHEBI:43474"/>
        <dbReference type="ChEBI" id="CHEBI:456216"/>
        <dbReference type="EC" id="5.6.2.3"/>
    </reaction>
</comment>
<keyword evidence="1" id="KW-0233">DNA recombination</keyword>
<dbReference type="Proteomes" id="UP000218209">
    <property type="component" value="Unassembled WGS sequence"/>
</dbReference>
<dbReference type="InterPro" id="IPR010285">
    <property type="entry name" value="DNA_helicase_pif1-like_DEAD"/>
</dbReference>
<keyword evidence="1" id="KW-0547">Nucleotide-binding</keyword>
<evidence type="ECO:0000256" key="1">
    <source>
        <dbReference type="RuleBase" id="RU363044"/>
    </source>
</evidence>
<comment type="similarity">
    <text evidence="1">Belongs to the helicase family.</text>
</comment>
<dbReference type="GO" id="GO:0006310">
    <property type="term" value="P:DNA recombination"/>
    <property type="evidence" value="ECO:0007669"/>
    <property type="project" value="UniProtKB-KW"/>
</dbReference>
<dbReference type="EC" id="5.6.2.3" evidence="1"/>
<protein>
    <recommendedName>
        <fullName evidence="1">ATP-dependent DNA helicase</fullName>
        <ecNumber evidence="1">5.6.2.3</ecNumber>
    </recommendedName>
</protein>
<dbReference type="PANTHER" id="PTHR47642">
    <property type="entry name" value="ATP-DEPENDENT DNA HELICASE"/>
    <property type="match status" value="1"/>
</dbReference>
<dbReference type="GO" id="GO:0005524">
    <property type="term" value="F:ATP binding"/>
    <property type="evidence" value="ECO:0007669"/>
    <property type="project" value="UniProtKB-KW"/>
</dbReference>
<keyword evidence="1" id="KW-0378">Hydrolase</keyword>
<accession>A0A1X6P7Y3</accession>
<dbReference type="InterPro" id="IPR051055">
    <property type="entry name" value="PIF1_helicase"/>
</dbReference>
<dbReference type="Pfam" id="PF13538">
    <property type="entry name" value="UvrD_C_2"/>
    <property type="match status" value="1"/>
</dbReference>
<dbReference type="GO" id="GO:0000723">
    <property type="term" value="P:telomere maintenance"/>
    <property type="evidence" value="ECO:0007669"/>
    <property type="project" value="InterPro"/>
</dbReference>
<evidence type="ECO:0000313" key="4">
    <source>
        <dbReference type="Proteomes" id="UP000218209"/>
    </source>
</evidence>
<evidence type="ECO:0000313" key="3">
    <source>
        <dbReference type="EMBL" id="OSX76958.1"/>
    </source>
</evidence>